<evidence type="ECO:0000259" key="1">
    <source>
        <dbReference type="Pfam" id="PF12146"/>
    </source>
</evidence>
<proteinExistence type="predicted"/>
<dbReference type="EMBL" id="FNRY01000001">
    <property type="protein sequence ID" value="SEB47443.1"/>
    <property type="molecule type" value="Genomic_DNA"/>
</dbReference>
<dbReference type="InterPro" id="IPR022742">
    <property type="entry name" value="Hydrolase_4"/>
</dbReference>
<dbReference type="Gene3D" id="3.40.50.1820">
    <property type="entry name" value="alpha/beta hydrolase"/>
    <property type="match status" value="1"/>
</dbReference>
<dbReference type="SUPFAM" id="SSF53474">
    <property type="entry name" value="alpha/beta-Hydrolases"/>
    <property type="match status" value="1"/>
</dbReference>
<dbReference type="Proteomes" id="UP000199183">
    <property type="component" value="Unassembled WGS sequence"/>
</dbReference>
<sequence length="335" mass="37437">MSWRPDVLGEKYEQTTLELEPDAQGEVVATLVRRTRSLWQRLAASVRPLSDVDVLYVHGWADYFFQTELAELWEQLGARFHALDLRKYGRSLREHQTPGFISDLATYDEDIDAALEVMGHAPDAGNGRRLIVMAHSTGGLTMSLWAHRHPGRVAALVLNSPWLEFQIGGVGREVLTPMLELGARISPLRSLPQVDFGFYTRTISNRFEGEWEIDPRWRPDQGAATHSAWLAAVFAGQRRVATGLSIDAPVLVLLSSRSTIQRTWSEQMRSSDIVLNVDEVAQRVPQLGSCVTLVRLDGALHDVLLSAKPVREKAKGEIHRWLGGYGRKPKSGDAD</sequence>
<evidence type="ECO:0000313" key="3">
    <source>
        <dbReference type="Proteomes" id="UP000199183"/>
    </source>
</evidence>
<name>A0A1H4JMF8_9MICO</name>
<reference evidence="2 3" key="1">
    <citation type="submission" date="2016-10" db="EMBL/GenBank/DDBJ databases">
        <authorList>
            <person name="de Groot N.N."/>
        </authorList>
    </citation>
    <scope>NUCLEOTIDE SEQUENCE [LARGE SCALE GENOMIC DNA]</scope>
    <source>
        <strain evidence="2 3">DSM 21799</strain>
    </source>
</reference>
<dbReference type="Pfam" id="PF12146">
    <property type="entry name" value="Hydrolase_4"/>
    <property type="match status" value="1"/>
</dbReference>
<gene>
    <name evidence="2" type="ORF">SAMN04489806_0771</name>
</gene>
<accession>A0A1H4JMF8</accession>
<keyword evidence="3" id="KW-1185">Reference proteome</keyword>
<organism evidence="2 3">
    <name type="scientific">Paramicrobacterium humi</name>
    <dbReference type="NCBI Taxonomy" id="640635"/>
    <lineage>
        <taxon>Bacteria</taxon>
        <taxon>Bacillati</taxon>
        <taxon>Actinomycetota</taxon>
        <taxon>Actinomycetes</taxon>
        <taxon>Micrococcales</taxon>
        <taxon>Microbacteriaceae</taxon>
        <taxon>Paramicrobacterium</taxon>
    </lineage>
</organism>
<protein>
    <submittedName>
        <fullName evidence="2">Lysophospholipase, alpha-beta hydrolase superfamily</fullName>
    </submittedName>
</protein>
<feature type="domain" description="Serine aminopeptidase S33" evidence="1">
    <location>
        <begin position="54"/>
        <end position="262"/>
    </location>
</feature>
<dbReference type="STRING" id="640635.SAMN04489806_0771"/>
<keyword evidence="2" id="KW-0378">Hydrolase</keyword>
<dbReference type="InterPro" id="IPR029058">
    <property type="entry name" value="AB_hydrolase_fold"/>
</dbReference>
<evidence type="ECO:0000313" key="2">
    <source>
        <dbReference type="EMBL" id="SEB47443.1"/>
    </source>
</evidence>
<dbReference type="GO" id="GO:0016787">
    <property type="term" value="F:hydrolase activity"/>
    <property type="evidence" value="ECO:0007669"/>
    <property type="project" value="UniProtKB-KW"/>
</dbReference>
<dbReference type="AlphaFoldDB" id="A0A1H4JMF8"/>